<dbReference type="EMBL" id="LAZR01033077">
    <property type="protein sequence ID" value="KKL49120.1"/>
    <property type="molecule type" value="Genomic_DNA"/>
</dbReference>
<feature type="non-terminal residue" evidence="1">
    <location>
        <position position="1"/>
    </location>
</feature>
<evidence type="ECO:0008006" key="2">
    <source>
        <dbReference type="Google" id="ProtNLM"/>
    </source>
</evidence>
<gene>
    <name evidence="1" type="ORF">LCGC14_2318700</name>
</gene>
<proteinExistence type="predicted"/>
<sequence>LYLSALALAGADAPAKGPVKGRSPATRPARGLLSWSDFKYLGAFRAPRLGTSSTAGSRYGFSATVMCWNPKGDPGGERDGFVGSIMMPGHPSKQLIGEFSIPRPKILTDADKQADGTYDTRRLPMAKQLGRFSDPSGGKKNVFEKRVENWGGMCWDGDEIHLSWNLWYHVDSGAAYHLSHMAARKRPDGTWKTTIEPYALPIRSHRINGYVAVVPKWWADAHLGGRRLLGGLNICQGVGASNCGPGLYAFDPKAPAAVLTLMEFPHAGKSAKTHDDDWRPSDLWRGLAFVDTGAKYAVMFCGRKSLGEVRYGIGRPTDASRSKGYHCDPYRPEIRFYDPAALLAVLKGAAKPHQPRPYAKIDLTKVFFQPDRAFLTAGIGYDPVNRLLYIAQVRGDRDSARYEAVPVIHVWRIVKP</sequence>
<organism evidence="1">
    <name type="scientific">marine sediment metagenome</name>
    <dbReference type="NCBI Taxonomy" id="412755"/>
    <lineage>
        <taxon>unclassified sequences</taxon>
        <taxon>metagenomes</taxon>
        <taxon>ecological metagenomes</taxon>
    </lineage>
</organism>
<evidence type="ECO:0000313" key="1">
    <source>
        <dbReference type="EMBL" id="KKL49120.1"/>
    </source>
</evidence>
<comment type="caution">
    <text evidence="1">The sequence shown here is derived from an EMBL/GenBank/DDBJ whole genome shotgun (WGS) entry which is preliminary data.</text>
</comment>
<protein>
    <recommendedName>
        <fullName evidence="2">DUF4185 domain-containing protein</fullName>
    </recommendedName>
</protein>
<name>A0A0F9EVX3_9ZZZZ</name>
<reference evidence="1" key="1">
    <citation type="journal article" date="2015" name="Nature">
        <title>Complex archaea that bridge the gap between prokaryotes and eukaryotes.</title>
        <authorList>
            <person name="Spang A."/>
            <person name="Saw J.H."/>
            <person name="Jorgensen S.L."/>
            <person name="Zaremba-Niedzwiedzka K."/>
            <person name="Martijn J."/>
            <person name="Lind A.E."/>
            <person name="van Eijk R."/>
            <person name="Schleper C."/>
            <person name="Guy L."/>
            <person name="Ettema T.J."/>
        </authorList>
    </citation>
    <scope>NUCLEOTIDE SEQUENCE</scope>
</reference>
<accession>A0A0F9EVX3</accession>
<dbReference type="AlphaFoldDB" id="A0A0F9EVX3"/>